<evidence type="ECO:0000256" key="3">
    <source>
        <dbReference type="ARBA" id="ARBA00022691"/>
    </source>
</evidence>
<evidence type="ECO:0000313" key="8">
    <source>
        <dbReference type="EMBL" id="GBF91577.1"/>
    </source>
</evidence>
<dbReference type="OrthoDB" id="547484at2759"/>
<keyword evidence="3" id="KW-0949">S-adenosyl-L-methionine</keyword>
<evidence type="ECO:0000256" key="4">
    <source>
        <dbReference type="SAM" id="MobiDB-lite"/>
    </source>
</evidence>
<feature type="compositionally biased region" description="Low complexity" evidence="4">
    <location>
        <begin position="372"/>
        <end position="387"/>
    </location>
</feature>
<dbReference type="SUPFAM" id="SSF46785">
    <property type="entry name" value="Winged helix' DNA-binding domain"/>
    <property type="match status" value="1"/>
</dbReference>
<evidence type="ECO:0000256" key="5">
    <source>
        <dbReference type="SAM" id="SignalP"/>
    </source>
</evidence>
<dbReference type="Gene3D" id="3.40.50.150">
    <property type="entry name" value="Vaccinia Virus protein VP39"/>
    <property type="match status" value="2"/>
</dbReference>
<dbReference type="PROSITE" id="PS51683">
    <property type="entry name" value="SAM_OMT_II"/>
    <property type="match status" value="1"/>
</dbReference>
<dbReference type="AlphaFoldDB" id="A0A2V0P2Z8"/>
<dbReference type="InterPro" id="IPR012967">
    <property type="entry name" value="COMT_dimerisation"/>
</dbReference>
<dbReference type="Gene3D" id="1.10.10.10">
    <property type="entry name" value="Winged helix-like DNA-binding domain superfamily/Winged helix DNA-binding domain"/>
    <property type="match status" value="1"/>
</dbReference>
<evidence type="ECO:0000259" key="7">
    <source>
        <dbReference type="Pfam" id="PF08100"/>
    </source>
</evidence>
<feature type="region of interest" description="Disordered" evidence="4">
    <location>
        <begin position="372"/>
        <end position="409"/>
    </location>
</feature>
<dbReference type="InterPro" id="IPR036390">
    <property type="entry name" value="WH_DNA-bd_sf"/>
</dbReference>
<keyword evidence="5" id="KW-0732">Signal</keyword>
<dbReference type="InterPro" id="IPR036388">
    <property type="entry name" value="WH-like_DNA-bd_sf"/>
</dbReference>
<dbReference type="STRING" id="307507.A0A2V0P2Z8"/>
<organism evidence="8 9">
    <name type="scientific">Raphidocelis subcapitata</name>
    <dbReference type="NCBI Taxonomy" id="307507"/>
    <lineage>
        <taxon>Eukaryota</taxon>
        <taxon>Viridiplantae</taxon>
        <taxon>Chlorophyta</taxon>
        <taxon>core chlorophytes</taxon>
        <taxon>Chlorophyceae</taxon>
        <taxon>CS clade</taxon>
        <taxon>Sphaeropleales</taxon>
        <taxon>Selenastraceae</taxon>
        <taxon>Raphidocelis</taxon>
    </lineage>
</organism>
<feature type="domain" description="O-methyltransferase dimerisation" evidence="7">
    <location>
        <begin position="92"/>
        <end position="176"/>
    </location>
</feature>
<dbReference type="Proteomes" id="UP000247498">
    <property type="component" value="Unassembled WGS sequence"/>
</dbReference>
<name>A0A2V0P2Z8_9CHLO</name>
<keyword evidence="9" id="KW-1185">Reference proteome</keyword>
<dbReference type="SUPFAM" id="SSF53335">
    <property type="entry name" value="S-adenosyl-L-methionine-dependent methyltransferases"/>
    <property type="match status" value="1"/>
</dbReference>
<feature type="chain" id="PRO_5016107036" evidence="5">
    <location>
        <begin position="30"/>
        <end position="486"/>
    </location>
</feature>
<feature type="domain" description="O-methyltransferase C-terminal" evidence="6">
    <location>
        <begin position="223"/>
        <end position="359"/>
    </location>
</feature>
<evidence type="ECO:0000256" key="2">
    <source>
        <dbReference type="ARBA" id="ARBA00022679"/>
    </source>
</evidence>
<dbReference type="GO" id="GO:0046983">
    <property type="term" value="F:protein dimerization activity"/>
    <property type="evidence" value="ECO:0007669"/>
    <property type="project" value="InterPro"/>
</dbReference>
<dbReference type="InterPro" id="IPR029063">
    <property type="entry name" value="SAM-dependent_MTases_sf"/>
</dbReference>
<evidence type="ECO:0000256" key="1">
    <source>
        <dbReference type="ARBA" id="ARBA00022603"/>
    </source>
</evidence>
<dbReference type="EMBL" id="BDRX01000025">
    <property type="protein sequence ID" value="GBF91577.1"/>
    <property type="molecule type" value="Genomic_DNA"/>
</dbReference>
<feature type="compositionally biased region" description="Gly residues" evidence="4">
    <location>
        <begin position="388"/>
        <end position="406"/>
    </location>
</feature>
<comment type="caution">
    <text evidence="8">The sequence shown here is derived from an EMBL/GenBank/DDBJ whole genome shotgun (WGS) entry which is preliminary data.</text>
</comment>
<dbReference type="Pfam" id="PF08100">
    <property type="entry name" value="Dimerisation"/>
    <property type="match status" value="1"/>
</dbReference>
<protein>
    <submittedName>
        <fullName evidence="8">Uncharacterized protein</fullName>
    </submittedName>
</protein>
<dbReference type="GO" id="GO:0032259">
    <property type="term" value="P:methylation"/>
    <property type="evidence" value="ECO:0007669"/>
    <property type="project" value="UniProtKB-KW"/>
</dbReference>
<gene>
    <name evidence="8" type="ORF">Rsub_04317</name>
</gene>
<evidence type="ECO:0000313" key="9">
    <source>
        <dbReference type="Proteomes" id="UP000247498"/>
    </source>
</evidence>
<evidence type="ECO:0000259" key="6">
    <source>
        <dbReference type="Pfam" id="PF00891"/>
    </source>
</evidence>
<dbReference type="InterPro" id="IPR016461">
    <property type="entry name" value="COMT-like"/>
</dbReference>
<dbReference type="GO" id="GO:0008171">
    <property type="term" value="F:O-methyltransferase activity"/>
    <property type="evidence" value="ECO:0007669"/>
    <property type="project" value="InterPro"/>
</dbReference>
<sequence length="486" mass="50852">MPLAAPPSVGAAAALAVLALLAAAALAAAALTTACLLVARPWDPRRRDYSRTHALPRPLFAAVAWWLRLCEEAAGLKPAPHRVAELANSYLVLFALCELGIPDALRRLGGEATASEVASEAALRADARWADRLLSAAAEFGLLRCARRCSRGRRRGAAPGPPERAYALNAVSAVLCADAPCCMRDFVLMERDQAEGALFLAEGIRRGAVPFELSPASKGGAGFWAALAADERRAAAFDGAMRAVDHFAGAPVTFDRVVDIAGGTGHFLARLLRRCPRLRGTLFDQPAQIARAREWWGQEQPDLICARASFAAGSFFEAAALPGPATGSDAEGRTAFVLRNILHDWDDEAALAILRALRARVDPAPLDTRAADAADAAPAGSSAAPARGGDGAGGRGSARSGGGGGSGRERWRDATLVIVEATLSEAVLPSLAKHRACSDITMLCNFGGGQERDEAAFSALLAAAGWRLRRVRPSAGFFCVLDAVPA</sequence>
<dbReference type="InterPro" id="IPR001077">
    <property type="entry name" value="COMT_C"/>
</dbReference>
<keyword evidence="1" id="KW-0489">Methyltransferase</keyword>
<feature type="signal peptide" evidence="5">
    <location>
        <begin position="1"/>
        <end position="29"/>
    </location>
</feature>
<accession>A0A2V0P2Z8</accession>
<dbReference type="PANTHER" id="PTHR43712:SF2">
    <property type="entry name" value="O-METHYLTRANSFERASE CICE"/>
    <property type="match status" value="1"/>
</dbReference>
<proteinExistence type="predicted"/>
<dbReference type="FunCoup" id="A0A2V0P2Z8">
    <property type="interactions" value="933"/>
</dbReference>
<dbReference type="PANTHER" id="PTHR43712">
    <property type="entry name" value="PUTATIVE (AFU_ORTHOLOGUE AFUA_4G14580)-RELATED"/>
    <property type="match status" value="1"/>
</dbReference>
<keyword evidence="2" id="KW-0808">Transferase</keyword>
<dbReference type="Pfam" id="PF00891">
    <property type="entry name" value="Methyltransf_2"/>
    <property type="match status" value="1"/>
</dbReference>
<dbReference type="InParanoid" id="A0A2V0P2Z8"/>
<reference evidence="8 9" key="1">
    <citation type="journal article" date="2018" name="Sci. Rep.">
        <title>Raphidocelis subcapitata (=Pseudokirchneriella subcapitata) provides an insight into genome evolution and environmental adaptations in the Sphaeropleales.</title>
        <authorList>
            <person name="Suzuki S."/>
            <person name="Yamaguchi H."/>
            <person name="Nakajima N."/>
            <person name="Kawachi M."/>
        </authorList>
    </citation>
    <scope>NUCLEOTIDE SEQUENCE [LARGE SCALE GENOMIC DNA]</scope>
    <source>
        <strain evidence="8 9">NIES-35</strain>
    </source>
</reference>